<gene>
    <name evidence="3" type="ORF">J437_LFUL005430</name>
</gene>
<dbReference type="SUPFAM" id="SSF53448">
    <property type="entry name" value="Nucleotide-diphospho-sugar transferases"/>
    <property type="match status" value="1"/>
</dbReference>
<sequence>MSLRNYVMRLMHKVLFNLGLFVAVLILIYAFFLRENVSYGIHDNHEHSTHTSDSKNEHSEINSEKVTESIKKNEEVSLWCIFTKVDKNTNLKYKFETFSKSILPKSSKPIILNVITDNASRPYAEEVLADIQKKEKFHNVVFHDVSQLAEKLKQLVSIMSPHFSSRPGTYYSDALFFLSLGLHHIISPIDDHGGKAIMMDIDVKVMGDIAELWSEFDSFKPTELFGLGPELSPVYRHVFHTFRSSHPDTRIGEPISEQGYPGVNSGVILLNLDGMRKSKLYAQFIGDNPPQAEDELRSKVEEGQDRIVSVEELVKKYSFRGHLGDQDFYTLLGAEHPEILHILPCTWNRQLCTWWGDKAGYGDVFDRYFKCEGKIKVYHGNCNTPFPEEAK</sequence>
<dbReference type="GO" id="GO:0140560">
    <property type="term" value="F:xylosyl alpha-1,3-xylosyltransferase activity"/>
    <property type="evidence" value="ECO:0007669"/>
    <property type="project" value="TreeGrafter"/>
</dbReference>
<name>A0A8K0NVV3_LADFU</name>
<dbReference type="PANTHER" id="PTHR46612">
    <property type="entry name" value="XYLOSIDE XYLOSYLTRANSFERASE 1"/>
    <property type="match status" value="1"/>
</dbReference>
<reference evidence="3" key="2">
    <citation type="submission" date="2017-10" db="EMBL/GenBank/DDBJ databases">
        <title>Ladona fulva Genome sequencing and assembly.</title>
        <authorList>
            <person name="Murali S."/>
            <person name="Richards S."/>
            <person name="Bandaranaike D."/>
            <person name="Bellair M."/>
            <person name="Blankenburg K."/>
            <person name="Chao H."/>
            <person name="Dinh H."/>
            <person name="Doddapaneni H."/>
            <person name="Dugan-Rocha S."/>
            <person name="Elkadiri S."/>
            <person name="Gnanaolivu R."/>
            <person name="Hernandez B."/>
            <person name="Skinner E."/>
            <person name="Javaid M."/>
            <person name="Lee S."/>
            <person name="Li M."/>
            <person name="Ming W."/>
            <person name="Munidasa M."/>
            <person name="Muniz J."/>
            <person name="Nguyen L."/>
            <person name="Hughes D."/>
            <person name="Osuji N."/>
            <person name="Pu L.-L."/>
            <person name="Puazo M."/>
            <person name="Qu C."/>
            <person name="Quiroz J."/>
            <person name="Raj R."/>
            <person name="Weissenberger G."/>
            <person name="Xin Y."/>
            <person name="Zou X."/>
            <person name="Han Y."/>
            <person name="Worley K."/>
            <person name="Muzny D."/>
            <person name="Gibbs R."/>
        </authorList>
    </citation>
    <scope>NUCLEOTIDE SEQUENCE</scope>
    <source>
        <strain evidence="3">Sampled in the wild</strain>
    </source>
</reference>
<dbReference type="EMBL" id="KZ308177">
    <property type="protein sequence ID" value="KAG8223866.1"/>
    <property type="molecule type" value="Genomic_DNA"/>
</dbReference>
<dbReference type="Gene3D" id="3.90.550.10">
    <property type="entry name" value="Spore Coat Polysaccharide Biosynthesis Protein SpsA, Chain A"/>
    <property type="match status" value="1"/>
</dbReference>
<feature type="region of interest" description="Disordered" evidence="1">
    <location>
        <begin position="46"/>
        <end position="66"/>
    </location>
</feature>
<evidence type="ECO:0000256" key="2">
    <source>
        <dbReference type="SAM" id="Phobius"/>
    </source>
</evidence>
<keyword evidence="2" id="KW-0812">Transmembrane</keyword>
<proteinExistence type="predicted"/>
<dbReference type="Proteomes" id="UP000792457">
    <property type="component" value="Unassembled WGS sequence"/>
</dbReference>
<accession>A0A8K0NVV3</accession>
<evidence type="ECO:0008006" key="5">
    <source>
        <dbReference type="Google" id="ProtNLM"/>
    </source>
</evidence>
<comment type="caution">
    <text evidence="3">The sequence shown here is derived from an EMBL/GenBank/DDBJ whole genome shotgun (WGS) entry which is preliminary data.</text>
</comment>
<evidence type="ECO:0000313" key="3">
    <source>
        <dbReference type="EMBL" id="KAG8223866.1"/>
    </source>
</evidence>
<dbReference type="OrthoDB" id="8177081at2759"/>
<protein>
    <recommendedName>
        <fullName evidence="5">Xyloside xylosyltransferase 1</fullName>
    </recommendedName>
</protein>
<keyword evidence="2" id="KW-1133">Transmembrane helix</keyword>
<dbReference type="InterPro" id="IPR042465">
    <property type="entry name" value="XXLT1"/>
</dbReference>
<evidence type="ECO:0000313" key="4">
    <source>
        <dbReference type="Proteomes" id="UP000792457"/>
    </source>
</evidence>
<dbReference type="AlphaFoldDB" id="A0A8K0NVV3"/>
<dbReference type="PANTHER" id="PTHR46612:SF1">
    <property type="entry name" value="XYLOSIDE XYLOSYLTRANSFERASE 1"/>
    <property type="match status" value="1"/>
</dbReference>
<organism evidence="3 4">
    <name type="scientific">Ladona fulva</name>
    <name type="common">Scarce chaser dragonfly</name>
    <name type="synonym">Libellula fulva</name>
    <dbReference type="NCBI Taxonomy" id="123851"/>
    <lineage>
        <taxon>Eukaryota</taxon>
        <taxon>Metazoa</taxon>
        <taxon>Ecdysozoa</taxon>
        <taxon>Arthropoda</taxon>
        <taxon>Hexapoda</taxon>
        <taxon>Insecta</taxon>
        <taxon>Pterygota</taxon>
        <taxon>Palaeoptera</taxon>
        <taxon>Odonata</taxon>
        <taxon>Epiprocta</taxon>
        <taxon>Anisoptera</taxon>
        <taxon>Libelluloidea</taxon>
        <taxon>Libellulidae</taxon>
        <taxon>Ladona</taxon>
    </lineage>
</organism>
<reference evidence="3" key="1">
    <citation type="submission" date="2013-04" db="EMBL/GenBank/DDBJ databases">
        <authorList>
            <person name="Qu J."/>
            <person name="Murali S.C."/>
            <person name="Bandaranaike D."/>
            <person name="Bellair M."/>
            <person name="Blankenburg K."/>
            <person name="Chao H."/>
            <person name="Dinh H."/>
            <person name="Doddapaneni H."/>
            <person name="Downs B."/>
            <person name="Dugan-Rocha S."/>
            <person name="Elkadiri S."/>
            <person name="Gnanaolivu R.D."/>
            <person name="Hernandez B."/>
            <person name="Javaid M."/>
            <person name="Jayaseelan J.C."/>
            <person name="Lee S."/>
            <person name="Li M."/>
            <person name="Ming W."/>
            <person name="Munidasa M."/>
            <person name="Muniz J."/>
            <person name="Nguyen L."/>
            <person name="Ongeri F."/>
            <person name="Osuji N."/>
            <person name="Pu L.-L."/>
            <person name="Puazo M."/>
            <person name="Qu C."/>
            <person name="Quiroz J."/>
            <person name="Raj R."/>
            <person name="Weissenberger G."/>
            <person name="Xin Y."/>
            <person name="Zou X."/>
            <person name="Han Y."/>
            <person name="Richards S."/>
            <person name="Worley K."/>
            <person name="Muzny D."/>
            <person name="Gibbs R."/>
        </authorList>
    </citation>
    <scope>NUCLEOTIDE SEQUENCE</scope>
    <source>
        <strain evidence="3">Sampled in the wild</strain>
    </source>
</reference>
<dbReference type="InterPro" id="IPR029044">
    <property type="entry name" value="Nucleotide-diphossugar_trans"/>
</dbReference>
<dbReference type="GO" id="GO:0016266">
    <property type="term" value="P:protein O-linked glycosylation via N-acetyl-galactosamine"/>
    <property type="evidence" value="ECO:0007669"/>
    <property type="project" value="TreeGrafter"/>
</dbReference>
<feature type="transmembrane region" description="Helical" evidence="2">
    <location>
        <begin position="14"/>
        <end position="32"/>
    </location>
</feature>
<evidence type="ECO:0000256" key="1">
    <source>
        <dbReference type="SAM" id="MobiDB-lite"/>
    </source>
</evidence>
<keyword evidence="4" id="KW-1185">Reference proteome</keyword>
<dbReference type="GO" id="GO:0005789">
    <property type="term" value="C:endoplasmic reticulum membrane"/>
    <property type="evidence" value="ECO:0007669"/>
    <property type="project" value="TreeGrafter"/>
</dbReference>
<keyword evidence="2" id="KW-0472">Membrane</keyword>